<dbReference type="CDD" id="cd07302">
    <property type="entry name" value="CHD"/>
    <property type="match status" value="1"/>
</dbReference>
<dbReference type="Gene3D" id="3.30.70.1230">
    <property type="entry name" value="Nucleotide cyclase"/>
    <property type="match status" value="1"/>
</dbReference>
<feature type="domain" description="Guanylate cyclase" evidence="2">
    <location>
        <begin position="175"/>
        <end position="304"/>
    </location>
</feature>
<dbReference type="GO" id="GO:0035556">
    <property type="term" value="P:intracellular signal transduction"/>
    <property type="evidence" value="ECO:0007669"/>
    <property type="project" value="InterPro"/>
</dbReference>
<keyword evidence="1" id="KW-0812">Transmembrane</keyword>
<dbReference type="GO" id="GO:0009190">
    <property type="term" value="P:cyclic nucleotide biosynthetic process"/>
    <property type="evidence" value="ECO:0007669"/>
    <property type="project" value="InterPro"/>
</dbReference>
<comment type="caution">
    <text evidence="3">The sequence shown here is derived from an EMBL/GenBank/DDBJ whole genome shotgun (WGS) entry which is preliminary data.</text>
</comment>
<evidence type="ECO:0000313" key="3">
    <source>
        <dbReference type="EMBL" id="RMA64717.1"/>
    </source>
</evidence>
<dbReference type="Pfam" id="PF00211">
    <property type="entry name" value="Guanylate_cyc"/>
    <property type="match status" value="1"/>
</dbReference>
<evidence type="ECO:0000256" key="1">
    <source>
        <dbReference type="SAM" id="Phobius"/>
    </source>
</evidence>
<dbReference type="PANTHER" id="PTHR43081:SF1">
    <property type="entry name" value="ADENYLATE CYCLASE, TERMINAL-DIFFERENTIATION SPECIFIC"/>
    <property type="match status" value="1"/>
</dbReference>
<keyword evidence="4" id="KW-1185">Reference proteome</keyword>
<dbReference type="Proteomes" id="UP000271339">
    <property type="component" value="Unassembled WGS sequence"/>
</dbReference>
<dbReference type="InterPro" id="IPR050697">
    <property type="entry name" value="Adenylyl/Guanylyl_Cyclase_3/4"/>
</dbReference>
<dbReference type="InterPro" id="IPR029787">
    <property type="entry name" value="Nucleotide_cyclase"/>
</dbReference>
<dbReference type="AlphaFoldDB" id="A0A3L9YY22"/>
<dbReference type="SUPFAM" id="SSF55073">
    <property type="entry name" value="Nucleotide cyclase"/>
    <property type="match status" value="1"/>
</dbReference>
<name>A0A3L9YY22_9FLAO</name>
<feature type="transmembrane region" description="Helical" evidence="1">
    <location>
        <begin position="7"/>
        <end position="24"/>
    </location>
</feature>
<evidence type="ECO:0000313" key="4">
    <source>
        <dbReference type="Proteomes" id="UP000271339"/>
    </source>
</evidence>
<keyword evidence="1" id="KW-0472">Membrane</keyword>
<dbReference type="EMBL" id="REFC01000012">
    <property type="protein sequence ID" value="RMA64717.1"/>
    <property type="molecule type" value="Genomic_DNA"/>
</dbReference>
<feature type="transmembrane region" description="Helical" evidence="1">
    <location>
        <begin position="44"/>
        <end position="67"/>
    </location>
</feature>
<proteinExistence type="predicted"/>
<dbReference type="InterPro" id="IPR001054">
    <property type="entry name" value="A/G_cyclase"/>
</dbReference>
<keyword evidence="1" id="KW-1133">Transmembrane helix</keyword>
<feature type="transmembrane region" description="Helical" evidence="1">
    <location>
        <begin position="79"/>
        <end position="102"/>
    </location>
</feature>
<reference evidence="3 4" key="1">
    <citation type="submission" date="2018-10" db="EMBL/GenBank/DDBJ databases">
        <title>Genomic Encyclopedia of Archaeal and Bacterial Type Strains, Phase II (KMG-II): from individual species to whole genera.</title>
        <authorList>
            <person name="Goeker M."/>
        </authorList>
    </citation>
    <scope>NUCLEOTIDE SEQUENCE [LARGE SCALE GENOMIC DNA]</scope>
    <source>
        <strain evidence="3 4">DSM 23424</strain>
    </source>
</reference>
<dbReference type="GO" id="GO:0004016">
    <property type="term" value="F:adenylate cyclase activity"/>
    <property type="evidence" value="ECO:0007669"/>
    <property type="project" value="UniProtKB-ARBA"/>
</dbReference>
<sequence>MFYVRRALWILIAWVLISNVMFFYEMITLSTNGVLSSAYDFQSAFIANLIVSVSAGLVGGIYTVNLMEKWIRNFAFWKALVFIIVTYTAAALIISFLGALYISSENLNMSFLHTEVLEETLFFFGTWMFLKNYIIWLVIVLLTLIVLMVNDKYGPGVFPDYLMGRYFSPKKERRIFMFADLKNATGIAEELGEEKYFNFLKDFFKDIAPAIVQTRGEVYQYVGDEIVVTWKMKWGIKDANALRCFYSMKKILRFKAKRYMTKYNVVPDFRTGYHFGSVMVGEIGQIKRDIAFSGDVLNTTSRIQGLCSDLDVDILASKDFGDVCYKLPKNVMKQAVGKEKLRGKADEMELVTYVWNKD</sequence>
<evidence type="ECO:0000259" key="2">
    <source>
        <dbReference type="PROSITE" id="PS50125"/>
    </source>
</evidence>
<accession>A0A3L9YY22</accession>
<dbReference type="PANTHER" id="PTHR43081">
    <property type="entry name" value="ADENYLATE CYCLASE, TERMINAL-DIFFERENTIATION SPECIFIC-RELATED"/>
    <property type="match status" value="1"/>
</dbReference>
<organism evidence="3 4">
    <name type="scientific">Ulvibacter antarcticus</name>
    <dbReference type="NCBI Taxonomy" id="442714"/>
    <lineage>
        <taxon>Bacteria</taxon>
        <taxon>Pseudomonadati</taxon>
        <taxon>Bacteroidota</taxon>
        <taxon>Flavobacteriia</taxon>
        <taxon>Flavobacteriales</taxon>
        <taxon>Flavobacteriaceae</taxon>
        <taxon>Ulvibacter</taxon>
    </lineage>
</organism>
<gene>
    <name evidence="3" type="ORF">BXY75_1597</name>
</gene>
<protein>
    <submittedName>
        <fullName evidence="3">Adenylate cyclase</fullName>
    </submittedName>
</protein>
<dbReference type="PROSITE" id="PS50125">
    <property type="entry name" value="GUANYLATE_CYCLASE_2"/>
    <property type="match status" value="1"/>
</dbReference>
<feature type="transmembrane region" description="Helical" evidence="1">
    <location>
        <begin position="122"/>
        <end position="149"/>
    </location>
</feature>